<organism evidence="2 3">
    <name type="scientific">Anopheles melas</name>
    <dbReference type="NCBI Taxonomy" id="34690"/>
    <lineage>
        <taxon>Eukaryota</taxon>
        <taxon>Metazoa</taxon>
        <taxon>Ecdysozoa</taxon>
        <taxon>Arthropoda</taxon>
        <taxon>Hexapoda</taxon>
        <taxon>Insecta</taxon>
        <taxon>Pterygota</taxon>
        <taxon>Neoptera</taxon>
        <taxon>Endopterygota</taxon>
        <taxon>Diptera</taxon>
        <taxon>Nematocera</taxon>
        <taxon>Culicoidea</taxon>
        <taxon>Culicidae</taxon>
        <taxon>Anophelinae</taxon>
        <taxon>Anopheles</taxon>
    </lineage>
</organism>
<dbReference type="EnsemblMetazoa" id="AMEC021391-RA">
    <property type="protein sequence ID" value="AMEC021391-PA"/>
    <property type="gene ID" value="AMEC021391"/>
</dbReference>
<keyword evidence="1" id="KW-0812">Transmembrane</keyword>
<sequence>MMLLFALFAAPKKLPLRLLAALANDCCGGGAVDKFDAAGELCVSLAALLVLALLFIVSYRPEGPVEDDATICIVVRMSMSTVSTVWPVPPSSVTLFRLITSLAGVS</sequence>
<dbReference type="VEuPathDB" id="VectorBase:AMEC021391"/>
<protein>
    <submittedName>
        <fullName evidence="2">Uncharacterized protein</fullName>
    </submittedName>
</protein>
<evidence type="ECO:0000313" key="3">
    <source>
        <dbReference type="Proteomes" id="UP000075902"/>
    </source>
</evidence>
<accession>A0A182UJ89</accession>
<reference evidence="2" key="2">
    <citation type="submission" date="2020-05" db="UniProtKB">
        <authorList>
            <consortium name="EnsemblMetazoa"/>
        </authorList>
    </citation>
    <scope>IDENTIFICATION</scope>
    <source>
        <strain evidence="2">CM1001059</strain>
    </source>
</reference>
<reference evidence="3" key="1">
    <citation type="submission" date="2014-01" db="EMBL/GenBank/DDBJ databases">
        <title>The Genome Sequence of Anopheles melas CM1001059_A (V2).</title>
        <authorList>
            <consortium name="The Broad Institute Genomics Platform"/>
            <person name="Neafsey D.E."/>
            <person name="Besansky N."/>
            <person name="Howell P."/>
            <person name="Walton C."/>
            <person name="Young S.K."/>
            <person name="Zeng Q."/>
            <person name="Gargeya S."/>
            <person name="Fitzgerald M."/>
            <person name="Haas B."/>
            <person name="Abouelleil A."/>
            <person name="Allen A.W."/>
            <person name="Alvarado L."/>
            <person name="Arachchi H.M."/>
            <person name="Berlin A.M."/>
            <person name="Chapman S.B."/>
            <person name="Gainer-Dewar J."/>
            <person name="Goldberg J."/>
            <person name="Griggs A."/>
            <person name="Gujja S."/>
            <person name="Hansen M."/>
            <person name="Howarth C."/>
            <person name="Imamovic A."/>
            <person name="Ireland A."/>
            <person name="Larimer J."/>
            <person name="McCowan C."/>
            <person name="Murphy C."/>
            <person name="Pearson M."/>
            <person name="Poon T.W."/>
            <person name="Priest M."/>
            <person name="Roberts A."/>
            <person name="Saif S."/>
            <person name="Shea T."/>
            <person name="Sisk P."/>
            <person name="Sykes S."/>
            <person name="Wortman J."/>
            <person name="Nusbaum C."/>
            <person name="Birren B."/>
        </authorList>
    </citation>
    <scope>NUCLEOTIDE SEQUENCE [LARGE SCALE GENOMIC DNA]</scope>
    <source>
        <strain evidence="3">CM1001059</strain>
    </source>
</reference>
<name>A0A182UJ89_9DIPT</name>
<evidence type="ECO:0000256" key="1">
    <source>
        <dbReference type="SAM" id="Phobius"/>
    </source>
</evidence>
<feature type="transmembrane region" description="Helical" evidence="1">
    <location>
        <begin position="38"/>
        <end position="57"/>
    </location>
</feature>
<keyword evidence="1" id="KW-0472">Membrane</keyword>
<evidence type="ECO:0000313" key="2">
    <source>
        <dbReference type="EnsemblMetazoa" id="AMEC021391-PA"/>
    </source>
</evidence>
<keyword evidence="3" id="KW-1185">Reference proteome</keyword>
<proteinExistence type="predicted"/>
<keyword evidence="1" id="KW-1133">Transmembrane helix</keyword>
<dbReference type="Proteomes" id="UP000075902">
    <property type="component" value="Unassembled WGS sequence"/>
</dbReference>
<dbReference type="AlphaFoldDB" id="A0A182UJ89"/>